<evidence type="ECO:0000256" key="2">
    <source>
        <dbReference type="ARBA" id="ARBA00022908"/>
    </source>
</evidence>
<reference evidence="9" key="1">
    <citation type="submission" date="2019-12" db="EMBL/GenBank/DDBJ databases">
        <title>Whole-genome sequence of tobacco pathogen Ralstonia pseudosolanacearum strain RS, originating from Yunnan province of China.</title>
        <authorList>
            <person name="Lu C.-H."/>
        </authorList>
    </citation>
    <scope>NUCLEOTIDE SEQUENCE [LARGE SCALE GENOMIC DNA]</scope>
    <source>
        <strain evidence="9">RS</strain>
    </source>
</reference>
<keyword evidence="4" id="KW-0233">DNA recombination</keyword>
<dbReference type="InterPro" id="IPR044068">
    <property type="entry name" value="CB"/>
</dbReference>
<evidence type="ECO:0000256" key="3">
    <source>
        <dbReference type="ARBA" id="ARBA00023125"/>
    </source>
</evidence>
<dbReference type="InterPro" id="IPR025166">
    <property type="entry name" value="Integrase_DNA_bind_dom"/>
</dbReference>
<dbReference type="PROSITE" id="PS51900">
    <property type="entry name" value="CB"/>
    <property type="match status" value="1"/>
</dbReference>
<evidence type="ECO:0000259" key="6">
    <source>
        <dbReference type="PROSITE" id="PS51898"/>
    </source>
</evidence>
<feature type="domain" description="Tyr recombinase" evidence="6">
    <location>
        <begin position="241"/>
        <end position="418"/>
    </location>
</feature>
<name>A0ABX7ZRA1_9RALS</name>
<dbReference type="InterPro" id="IPR010998">
    <property type="entry name" value="Integrase_recombinase_N"/>
</dbReference>
<evidence type="ECO:0000256" key="5">
    <source>
        <dbReference type="PROSITE-ProRule" id="PRU01248"/>
    </source>
</evidence>
<feature type="domain" description="Core-binding (CB)" evidence="7">
    <location>
        <begin position="135"/>
        <end position="216"/>
    </location>
</feature>
<comment type="similarity">
    <text evidence="1">Belongs to the 'phage' integrase family.</text>
</comment>
<evidence type="ECO:0000259" key="7">
    <source>
        <dbReference type="PROSITE" id="PS51900"/>
    </source>
</evidence>
<keyword evidence="3 5" id="KW-0238">DNA-binding</keyword>
<dbReference type="InterPro" id="IPR050808">
    <property type="entry name" value="Phage_Integrase"/>
</dbReference>
<sequence length="440" mass="49851">MKSTFHGLFCIRRVLGGPLQSGVARGIFGACLPTLNTRYPCTALTHLQVQKEKLSDKPRKLADGGGLYLLVNQAGKHWRWKYRFEGKEKVMALGVYPDVSLAEAREAHQAARKLLASGTDPMAERKQQTLAPAGAAFMQVACQWWGHWSSSRSARYADYVLRRMETDIFPVLGQRPISEIQAPELVRMTKTIEERGALDIAKRSLQTCSQIFRYAIAHGLATRNPATEIRPSDILVSRRKQNYARVDAKELPALLRHIEVYQGSSVTRMAMKLMAMTFVRTSELIGARWDEFDLDNARWDIPAERMKMKSPHIVLLSRQAVTLLQMLHTLTGHRDLLFPGERDFKKPMSNNTILKALERMGYKGRMTGHGFGGIASTILREQGWPHEHIELQLAHQERNDVSAAYNHALYLEPRAKMMQGWLDYLDRCVTGVSVTQLRSA</sequence>
<evidence type="ECO:0000313" key="9">
    <source>
        <dbReference type="Proteomes" id="UP000680989"/>
    </source>
</evidence>
<dbReference type="Gene3D" id="1.10.443.10">
    <property type="entry name" value="Intergrase catalytic core"/>
    <property type="match status" value="1"/>
</dbReference>
<dbReference type="InterPro" id="IPR053876">
    <property type="entry name" value="Phage_int_M"/>
</dbReference>
<dbReference type="SUPFAM" id="SSF56349">
    <property type="entry name" value="DNA breaking-rejoining enzymes"/>
    <property type="match status" value="1"/>
</dbReference>
<evidence type="ECO:0000256" key="4">
    <source>
        <dbReference type="ARBA" id="ARBA00023172"/>
    </source>
</evidence>
<dbReference type="InterPro" id="IPR013762">
    <property type="entry name" value="Integrase-like_cat_sf"/>
</dbReference>
<dbReference type="PANTHER" id="PTHR30629:SF2">
    <property type="entry name" value="PROPHAGE INTEGRASE INTS-RELATED"/>
    <property type="match status" value="1"/>
</dbReference>
<dbReference type="PANTHER" id="PTHR30629">
    <property type="entry name" value="PROPHAGE INTEGRASE"/>
    <property type="match status" value="1"/>
</dbReference>
<accession>A0ABX7ZRA1</accession>
<dbReference type="InterPro" id="IPR002104">
    <property type="entry name" value="Integrase_catalytic"/>
</dbReference>
<dbReference type="Pfam" id="PF22022">
    <property type="entry name" value="Phage_int_M"/>
    <property type="match status" value="1"/>
</dbReference>
<dbReference type="CDD" id="cd00801">
    <property type="entry name" value="INT_P4_C"/>
    <property type="match status" value="1"/>
</dbReference>
<dbReference type="Gene3D" id="3.30.160.390">
    <property type="entry name" value="Integrase, DNA-binding domain"/>
    <property type="match status" value="1"/>
</dbReference>
<dbReference type="InterPro" id="IPR038488">
    <property type="entry name" value="Integrase_DNA-bd_sf"/>
</dbReference>
<evidence type="ECO:0000256" key="1">
    <source>
        <dbReference type="ARBA" id="ARBA00008857"/>
    </source>
</evidence>
<proteinExistence type="inferred from homology"/>
<keyword evidence="9" id="KW-1185">Reference proteome</keyword>
<evidence type="ECO:0000313" key="8">
    <source>
        <dbReference type="EMBL" id="QUP58012.1"/>
    </source>
</evidence>
<dbReference type="Gene3D" id="1.10.150.130">
    <property type="match status" value="1"/>
</dbReference>
<dbReference type="Pfam" id="PF13356">
    <property type="entry name" value="Arm-DNA-bind_3"/>
    <property type="match status" value="1"/>
</dbReference>
<dbReference type="InterPro" id="IPR011010">
    <property type="entry name" value="DNA_brk_join_enz"/>
</dbReference>
<dbReference type="RefSeq" id="WP_211906628.1">
    <property type="nucleotide sequence ID" value="NZ_CP046674.1"/>
</dbReference>
<protein>
    <submittedName>
        <fullName evidence="8">Tyrosine-type recombinase/integrase</fullName>
    </submittedName>
</protein>
<dbReference type="Proteomes" id="UP000680989">
    <property type="component" value="Chromosome"/>
</dbReference>
<keyword evidence="2" id="KW-0229">DNA integration</keyword>
<dbReference type="Pfam" id="PF00589">
    <property type="entry name" value="Phage_integrase"/>
    <property type="match status" value="1"/>
</dbReference>
<gene>
    <name evidence="8" type="ORF">GO999_05250</name>
</gene>
<organism evidence="8 9">
    <name type="scientific">Ralstonia nicotianae</name>
    <dbReference type="NCBI Taxonomy" id="3037696"/>
    <lineage>
        <taxon>Bacteria</taxon>
        <taxon>Pseudomonadati</taxon>
        <taxon>Pseudomonadota</taxon>
        <taxon>Betaproteobacteria</taxon>
        <taxon>Burkholderiales</taxon>
        <taxon>Burkholderiaceae</taxon>
        <taxon>Ralstonia</taxon>
        <taxon>Ralstonia solanacearum species complex</taxon>
    </lineage>
</organism>
<dbReference type="EMBL" id="CP046674">
    <property type="protein sequence ID" value="QUP58012.1"/>
    <property type="molecule type" value="Genomic_DNA"/>
</dbReference>
<dbReference type="PROSITE" id="PS51898">
    <property type="entry name" value="TYR_RECOMBINASE"/>
    <property type="match status" value="1"/>
</dbReference>